<keyword evidence="2" id="KW-0813">Transport</keyword>
<dbReference type="PANTHER" id="PTHR43266:SF10">
    <property type="entry name" value="BACILYSIN EXPORTER BACE-RELATED"/>
    <property type="match status" value="1"/>
</dbReference>
<dbReference type="InterPro" id="IPR020846">
    <property type="entry name" value="MFS_dom"/>
</dbReference>
<feature type="transmembrane region" description="Helical" evidence="7">
    <location>
        <begin position="368"/>
        <end position="389"/>
    </location>
</feature>
<evidence type="ECO:0000256" key="3">
    <source>
        <dbReference type="ARBA" id="ARBA00022475"/>
    </source>
</evidence>
<dbReference type="CDD" id="cd06173">
    <property type="entry name" value="MFS_MefA_like"/>
    <property type="match status" value="1"/>
</dbReference>
<dbReference type="RefSeq" id="WP_165642040.1">
    <property type="nucleotide sequence ID" value="NZ_JAAITT010000018.1"/>
</dbReference>
<evidence type="ECO:0000256" key="2">
    <source>
        <dbReference type="ARBA" id="ARBA00022448"/>
    </source>
</evidence>
<evidence type="ECO:0000259" key="8">
    <source>
        <dbReference type="PROSITE" id="PS50850"/>
    </source>
</evidence>
<feature type="transmembrane region" description="Helical" evidence="7">
    <location>
        <begin position="222"/>
        <end position="240"/>
    </location>
</feature>
<accession>A0ABX2HK07</accession>
<feature type="transmembrane region" description="Helical" evidence="7">
    <location>
        <begin position="42"/>
        <end position="63"/>
    </location>
</feature>
<protein>
    <submittedName>
        <fullName evidence="9">MFS transporter</fullName>
    </submittedName>
</protein>
<organism evidence="9 10">
    <name type="scientific">Enterocloster aldenensis</name>
    <dbReference type="NCBI Taxonomy" id="358742"/>
    <lineage>
        <taxon>Bacteria</taxon>
        <taxon>Bacillati</taxon>
        <taxon>Bacillota</taxon>
        <taxon>Clostridia</taxon>
        <taxon>Lachnospirales</taxon>
        <taxon>Lachnospiraceae</taxon>
        <taxon>Enterocloster</taxon>
    </lineage>
</organism>
<reference evidence="9 10" key="1">
    <citation type="journal article" date="2020" name="Cell Host Microbe">
        <title>Functional and Genomic Variation between Human-Derived Isolates of Lachnospiraceae Reveals Inter- and Intra-Species Diversity.</title>
        <authorList>
            <person name="Sorbara M.T."/>
            <person name="Littmann E.R."/>
            <person name="Fontana E."/>
            <person name="Moody T.U."/>
            <person name="Kohout C.E."/>
            <person name="Gjonbalaj M."/>
            <person name="Eaton V."/>
            <person name="Seok R."/>
            <person name="Leiner I.M."/>
            <person name="Pamer E.G."/>
        </authorList>
    </citation>
    <scope>NUCLEOTIDE SEQUENCE [LARGE SCALE GENOMIC DNA]</scope>
    <source>
        <strain evidence="9 10">MSK.1.17</strain>
    </source>
</reference>
<dbReference type="SUPFAM" id="SSF103473">
    <property type="entry name" value="MFS general substrate transporter"/>
    <property type="match status" value="1"/>
</dbReference>
<gene>
    <name evidence="9" type="ORF">G5B36_13855</name>
</gene>
<dbReference type="EMBL" id="JAAITT010000018">
    <property type="protein sequence ID" value="NSJ49775.1"/>
    <property type="molecule type" value="Genomic_DNA"/>
</dbReference>
<name>A0ABX2HK07_9FIRM</name>
<keyword evidence="5 7" id="KW-1133">Transmembrane helix</keyword>
<evidence type="ECO:0000256" key="6">
    <source>
        <dbReference type="ARBA" id="ARBA00023136"/>
    </source>
</evidence>
<keyword evidence="4 7" id="KW-0812">Transmembrane</keyword>
<feature type="transmembrane region" description="Helical" evidence="7">
    <location>
        <begin position="308"/>
        <end position="331"/>
    </location>
</feature>
<dbReference type="InterPro" id="IPR036259">
    <property type="entry name" value="MFS_trans_sf"/>
</dbReference>
<dbReference type="PROSITE" id="PS50850">
    <property type="entry name" value="MFS"/>
    <property type="match status" value="1"/>
</dbReference>
<feature type="transmembrane region" description="Helical" evidence="7">
    <location>
        <begin position="343"/>
        <end position="362"/>
    </location>
</feature>
<dbReference type="Pfam" id="PF05977">
    <property type="entry name" value="MFS_3"/>
    <property type="match status" value="1"/>
</dbReference>
<feature type="transmembrane region" description="Helical" evidence="7">
    <location>
        <begin position="283"/>
        <end position="302"/>
    </location>
</feature>
<evidence type="ECO:0000256" key="4">
    <source>
        <dbReference type="ARBA" id="ARBA00022692"/>
    </source>
</evidence>
<proteinExistence type="predicted"/>
<evidence type="ECO:0000313" key="10">
    <source>
        <dbReference type="Proteomes" id="UP000669239"/>
    </source>
</evidence>
<comment type="subcellular location">
    <subcellularLocation>
        <location evidence="1">Cell membrane</location>
        <topology evidence="1">Multi-pass membrane protein</topology>
    </subcellularLocation>
</comment>
<dbReference type="InterPro" id="IPR010290">
    <property type="entry name" value="TM_effector"/>
</dbReference>
<feature type="transmembrane region" description="Helical" evidence="7">
    <location>
        <begin position="12"/>
        <end position="36"/>
    </location>
</feature>
<sequence length="394" mass="42947">MKLNKNWKVSAVLFLLSQNTSLFGSSIVGYAVIWHITLETSSGFWMMLATIFSNLPQIIISLWGGALADRFNRKYMIMLADGFIALATLGLAISYWTGFQDKILLLIVLAIRSTGAGIQSPAVNAIYPQIVPKENLIKIQGINQTINAVCLLLAPAIGGVLLGSIGLVWAFMVDVVTAIIAITIMSIIKVERQNTAVNTNSMISDIRAGIGYVFEHSELKKLIVFYAIAFILLTPAMVLSPLMVERTFGNEVWRLTANEIIWTIGSFIGGVFIAFRKQIKNKAFAIAVCFVAFGVAFGFMSIATNFVIYLILILVAGFFMPILTTAQTVYVQEITEPNVLGRVFSILQIASTSALPIAILFLGPLADIISIQSMLFVSGILLVICGALYGKLKK</sequence>
<dbReference type="Gene3D" id="1.20.1250.20">
    <property type="entry name" value="MFS general substrate transporter like domains"/>
    <property type="match status" value="1"/>
</dbReference>
<comment type="caution">
    <text evidence="9">The sequence shown here is derived from an EMBL/GenBank/DDBJ whole genome shotgun (WGS) entry which is preliminary data.</text>
</comment>
<keyword evidence="10" id="KW-1185">Reference proteome</keyword>
<feature type="transmembrane region" description="Helical" evidence="7">
    <location>
        <begin position="260"/>
        <end position="276"/>
    </location>
</feature>
<evidence type="ECO:0000256" key="7">
    <source>
        <dbReference type="SAM" id="Phobius"/>
    </source>
</evidence>
<feature type="transmembrane region" description="Helical" evidence="7">
    <location>
        <begin position="75"/>
        <end position="97"/>
    </location>
</feature>
<evidence type="ECO:0000256" key="5">
    <source>
        <dbReference type="ARBA" id="ARBA00022989"/>
    </source>
</evidence>
<evidence type="ECO:0000256" key="1">
    <source>
        <dbReference type="ARBA" id="ARBA00004651"/>
    </source>
</evidence>
<feature type="domain" description="Major facilitator superfamily (MFS) profile" evidence="8">
    <location>
        <begin position="1"/>
        <end position="394"/>
    </location>
</feature>
<keyword evidence="3" id="KW-1003">Cell membrane</keyword>
<dbReference type="Proteomes" id="UP000669239">
    <property type="component" value="Unassembled WGS sequence"/>
</dbReference>
<keyword evidence="6 7" id="KW-0472">Membrane</keyword>
<feature type="transmembrane region" description="Helical" evidence="7">
    <location>
        <begin position="168"/>
        <end position="188"/>
    </location>
</feature>
<evidence type="ECO:0000313" key="9">
    <source>
        <dbReference type="EMBL" id="NSJ49775.1"/>
    </source>
</evidence>
<dbReference type="PANTHER" id="PTHR43266">
    <property type="entry name" value="MACROLIDE-EFFLUX PROTEIN"/>
    <property type="match status" value="1"/>
</dbReference>